<dbReference type="EMBL" id="LR796355">
    <property type="protein sequence ID" value="CAB4139347.1"/>
    <property type="molecule type" value="Genomic_DNA"/>
</dbReference>
<dbReference type="EMBL" id="LR796757">
    <property type="protein sequence ID" value="CAB4163240.1"/>
    <property type="molecule type" value="Genomic_DNA"/>
</dbReference>
<dbReference type="Pfam" id="PF05866">
    <property type="entry name" value="RusA"/>
    <property type="match status" value="1"/>
</dbReference>
<dbReference type="SUPFAM" id="SSF103084">
    <property type="entry name" value="Holliday junction resolvase RusA"/>
    <property type="match status" value="1"/>
</dbReference>
<reference evidence="1" key="1">
    <citation type="submission" date="2020-04" db="EMBL/GenBank/DDBJ databases">
        <authorList>
            <person name="Chiriac C."/>
            <person name="Salcher M."/>
            <person name="Ghai R."/>
            <person name="Kavagutti S V."/>
        </authorList>
    </citation>
    <scope>NUCLEOTIDE SEQUENCE</scope>
</reference>
<dbReference type="GO" id="GO:0000287">
    <property type="term" value="F:magnesium ion binding"/>
    <property type="evidence" value="ECO:0007669"/>
    <property type="project" value="InterPro"/>
</dbReference>
<dbReference type="Gene3D" id="3.30.1330.70">
    <property type="entry name" value="Holliday junction resolvase RusA"/>
    <property type="match status" value="1"/>
</dbReference>
<dbReference type="InterPro" id="IPR008822">
    <property type="entry name" value="Endonuclease_RusA-like"/>
</dbReference>
<sequence>MPIHGPRYPWTPGLRRPGASILLAMPAQRSTFQAVKIIMITQGHPRPQPRPRVIRGRAISTLDPLASSWKARIRASSSAIPRELGSLAPGPLSCSMAFLMPTKDAARFGKPHTQVPDLDNLAKLVLDAIQDTGLIANDSHVALLSVSKSWAPADKAGVIVELENLETAPGSSPGSARPDWLK</sequence>
<proteinExistence type="predicted"/>
<accession>A0A6J5M1Y7</accession>
<dbReference type="GO" id="GO:0006310">
    <property type="term" value="P:DNA recombination"/>
    <property type="evidence" value="ECO:0007669"/>
    <property type="project" value="InterPro"/>
</dbReference>
<gene>
    <name evidence="1" type="ORF">UFOVP339_38</name>
    <name evidence="2" type="ORF">UFOVP807_3</name>
</gene>
<protein>
    <submittedName>
        <fullName evidence="1">Rus Holliday junction resolvase</fullName>
    </submittedName>
</protein>
<name>A0A6J5M1Y7_9CAUD</name>
<dbReference type="InterPro" id="IPR036614">
    <property type="entry name" value="RusA-like_sf"/>
</dbReference>
<dbReference type="GO" id="GO:0006281">
    <property type="term" value="P:DNA repair"/>
    <property type="evidence" value="ECO:0007669"/>
    <property type="project" value="InterPro"/>
</dbReference>
<organism evidence="1">
    <name type="scientific">uncultured Caudovirales phage</name>
    <dbReference type="NCBI Taxonomy" id="2100421"/>
    <lineage>
        <taxon>Viruses</taxon>
        <taxon>Duplodnaviria</taxon>
        <taxon>Heunggongvirae</taxon>
        <taxon>Uroviricota</taxon>
        <taxon>Caudoviricetes</taxon>
        <taxon>Peduoviridae</taxon>
        <taxon>Maltschvirus</taxon>
        <taxon>Maltschvirus maltsch</taxon>
    </lineage>
</organism>
<evidence type="ECO:0000313" key="2">
    <source>
        <dbReference type="EMBL" id="CAB4163240.1"/>
    </source>
</evidence>
<evidence type="ECO:0000313" key="1">
    <source>
        <dbReference type="EMBL" id="CAB4139347.1"/>
    </source>
</evidence>